<sequence length="73" mass="8048">MYTLCGPAGRLKVATMVNLVFPIYSASVVSPICISFLNTLPKEVALNLIVGEKAERLWYTMPFKLAAGRPYLV</sequence>
<accession>A0A7E4UME0</accession>
<dbReference type="Proteomes" id="UP000492821">
    <property type="component" value="Unassembled WGS sequence"/>
</dbReference>
<name>A0A7E4UME0_PANRE</name>
<evidence type="ECO:0000313" key="1">
    <source>
        <dbReference type="Proteomes" id="UP000492821"/>
    </source>
</evidence>
<evidence type="ECO:0000313" key="2">
    <source>
        <dbReference type="WBParaSite" id="Pan_g102.t1"/>
    </source>
</evidence>
<reference evidence="2" key="2">
    <citation type="submission" date="2020-10" db="UniProtKB">
        <authorList>
            <consortium name="WormBaseParasite"/>
        </authorList>
    </citation>
    <scope>IDENTIFICATION</scope>
</reference>
<dbReference type="AlphaFoldDB" id="A0A7E4UME0"/>
<keyword evidence="1" id="KW-1185">Reference proteome</keyword>
<proteinExistence type="predicted"/>
<organism evidence="1 2">
    <name type="scientific">Panagrellus redivivus</name>
    <name type="common">Microworm</name>
    <dbReference type="NCBI Taxonomy" id="6233"/>
    <lineage>
        <taxon>Eukaryota</taxon>
        <taxon>Metazoa</taxon>
        <taxon>Ecdysozoa</taxon>
        <taxon>Nematoda</taxon>
        <taxon>Chromadorea</taxon>
        <taxon>Rhabditida</taxon>
        <taxon>Tylenchina</taxon>
        <taxon>Panagrolaimomorpha</taxon>
        <taxon>Panagrolaimoidea</taxon>
        <taxon>Panagrolaimidae</taxon>
        <taxon>Panagrellus</taxon>
    </lineage>
</organism>
<reference evidence="1" key="1">
    <citation type="journal article" date="2013" name="Genetics">
        <title>The draft genome and transcriptome of Panagrellus redivivus are shaped by the harsh demands of a free-living lifestyle.</title>
        <authorList>
            <person name="Srinivasan J."/>
            <person name="Dillman A.R."/>
            <person name="Macchietto M.G."/>
            <person name="Heikkinen L."/>
            <person name="Lakso M."/>
            <person name="Fracchia K.M."/>
            <person name="Antoshechkin I."/>
            <person name="Mortazavi A."/>
            <person name="Wong G."/>
            <person name="Sternberg P.W."/>
        </authorList>
    </citation>
    <scope>NUCLEOTIDE SEQUENCE [LARGE SCALE GENOMIC DNA]</scope>
    <source>
        <strain evidence="1">MT8872</strain>
    </source>
</reference>
<protein>
    <submittedName>
        <fullName evidence="2">Sulfate_transp domain-containing protein</fullName>
    </submittedName>
</protein>
<dbReference type="WBParaSite" id="Pan_g102.t1">
    <property type="protein sequence ID" value="Pan_g102.t1"/>
    <property type="gene ID" value="Pan_g102"/>
</dbReference>